<dbReference type="AlphaFoldDB" id="Q8VKM9"/>
<keyword evidence="3" id="KW-1185">Reference proteome</keyword>
<evidence type="ECO:0000256" key="1">
    <source>
        <dbReference type="SAM" id="MobiDB-lite"/>
    </source>
</evidence>
<dbReference type="Proteomes" id="UP000001020">
    <property type="component" value="Chromosome"/>
</dbReference>
<dbReference type="KEGG" id="mtc:MT0328.1"/>
<name>Q8VKM9_MYCTO</name>
<accession>Q8VKM9</accession>
<evidence type="ECO:0000313" key="2">
    <source>
        <dbReference type="EMBL" id="AAK44551.1"/>
    </source>
</evidence>
<protein>
    <submittedName>
        <fullName evidence="2">Uncharacterized protein</fullName>
    </submittedName>
</protein>
<evidence type="ECO:0000313" key="3">
    <source>
        <dbReference type="Proteomes" id="UP000001020"/>
    </source>
</evidence>
<proteinExistence type="predicted"/>
<sequence length="81" mass="9288">MPDTVRLVQWPVITTVLDMPLTLTMLSLQAIVRFTLTPETLSWRRPAEEWWPVAQSGLEQPGRQTGWARERRSCLGKAAVR</sequence>
<reference evidence="2 3" key="1">
    <citation type="journal article" date="2002" name="J. Bacteriol.">
        <title>Whole-genome comparison of Mycobacterium tuberculosis clinical and laboratory strains.</title>
        <authorList>
            <person name="Fleischmann R.D."/>
            <person name="Alland D."/>
            <person name="Eisen J.A."/>
            <person name="Carpenter L."/>
            <person name="White O."/>
            <person name="Peterson J."/>
            <person name="DeBoy R."/>
            <person name="Dodson R."/>
            <person name="Gwinn M."/>
            <person name="Haft D."/>
            <person name="Hickey E."/>
            <person name="Kolonay J.F."/>
            <person name="Nelson W.C."/>
            <person name="Umayam L.A."/>
            <person name="Ermolaeva M."/>
            <person name="Salzberg S.L."/>
            <person name="Delcher A."/>
            <person name="Utterback T."/>
            <person name="Weidman J."/>
            <person name="Khouri H."/>
            <person name="Gill J."/>
            <person name="Mikula A."/>
            <person name="Bishai W."/>
            <person name="Jacobs Jr W.R.Jr."/>
            <person name="Venter J.C."/>
            <person name="Fraser C.M."/>
        </authorList>
    </citation>
    <scope>NUCLEOTIDE SEQUENCE [LARGE SCALE GENOMIC DNA]</scope>
    <source>
        <strain evidence="3">CDC 1551 / Oshkosh</strain>
    </source>
</reference>
<dbReference type="EMBL" id="AE000516">
    <property type="protein sequence ID" value="AAK44551.1"/>
    <property type="molecule type" value="Genomic_DNA"/>
</dbReference>
<dbReference type="HOGENOM" id="CLU_2570195_0_0_11"/>
<organism evidence="2 3">
    <name type="scientific">Mycobacterium tuberculosis (strain CDC 1551 / Oshkosh)</name>
    <dbReference type="NCBI Taxonomy" id="83331"/>
    <lineage>
        <taxon>Bacteria</taxon>
        <taxon>Bacillati</taxon>
        <taxon>Actinomycetota</taxon>
        <taxon>Actinomycetes</taxon>
        <taxon>Mycobacteriales</taxon>
        <taxon>Mycobacteriaceae</taxon>
        <taxon>Mycobacterium</taxon>
        <taxon>Mycobacterium tuberculosis complex</taxon>
    </lineage>
</organism>
<feature type="region of interest" description="Disordered" evidence="1">
    <location>
        <begin position="60"/>
        <end position="81"/>
    </location>
</feature>
<gene>
    <name evidence="2" type="ordered locus">MT0328.1</name>
</gene>